<sequence>MPDVKGRDQEAEAMYHVEMTRNVTVVAVDQKQAIERAVERAGHLIIEEGMEFPYYCGYAVTGAESLAPADCGQIAQKEKEDK</sequence>
<name>A0A0F9E5M5_9ZZZZ</name>
<protein>
    <submittedName>
        <fullName evidence="1">Uncharacterized protein</fullName>
    </submittedName>
</protein>
<gene>
    <name evidence="1" type="ORF">LCGC14_2194430</name>
</gene>
<dbReference type="AlphaFoldDB" id="A0A0F9E5M5"/>
<accession>A0A0F9E5M5</accession>
<comment type="caution">
    <text evidence="1">The sequence shown here is derived from an EMBL/GenBank/DDBJ whole genome shotgun (WGS) entry which is preliminary data.</text>
</comment>
<reference evidence="1" key="1">
    <citation type="journal article" date="2015" name="Nature">
        <title>Complex archaea that bridge the gap between prokaryotes and eukaryotes.</title>
        <authorList>
            <person name="Spang A."/>
            <person name="Saw J.H."/>
            <person name="Jorgensen S.L."/>
            <person name="Zaremba-Niedzwiedzka K."/>
            <person name="Martijn J."/>
            <person name="Lind A.E."/>
            <person name="van Eijk R."/>
            <person name="Schleper C."/>
            <person name="Guy L."/>
            <person name="Ettema T.J."/>
        </authorList>
    </citation>
    <scope>NUCLEOTIDE SEQUENCE</scope>
</reference>
<proteinExistence type="predicted"/>
<organism evidence="1">
    <name type="scientific">marine sediment metagenome</name>
    <dbReference type="NCBI Taxonomy" id="412755"/>
    <lineage>
        <taxon>unclassified sequences</taxon>
        <taxon>metagenomes</taxon>
        <taxon>ecological metagenomes</taxon>
    </lineage>
</organism>
<evidence type="ECO:0000313" key="1">
    <source>
        <dbReference type="EMBL" id="KKL61526.1"/>
    </source>
</evidence>
<dbReference type="EMBL" id="LAZR01028792">
    <property type="protein sequence ID" value="KKL61526.1"/>
    <property type="molecule type" value="Genomic_DNA"/>
</dbReference>